<dbReference type="InterPro" id="IPR028236">
    <property type="entry name" value="CPLANE1"/>
</dbReference>
<gene>
    <name evidence="2" type="ORF">Anapl_14722</name>
</gene>
<protein>
    <submittedName>
        <fullName evidence="2">Uncharacterized protein C5orf42</fullName>
    </submittedName>
</protein>
<evidence type="ECO:0000313" key="3">
    <source>
        <dbReference type="Proteomes" id="UP000296049"/>
    </source>
</evidence>
<dbReference type="GO" id="GO:0035869">
    <property type="term" value="C:ciliary transition zone"/>
    <property type="evidence" value="ECO:0007669"/>
    <property type="project" value="TreeGrafter"/>
</dbReference>
<feature type="non-terminal residue" evidence="2">
    <location>
        <position position="334"/>
    </location>
</feature>
<dbReference type="AlphaFoldDB" id="R0LCD0"/>
<name>R0LCD0_ANAPL</name>
<dbReference type="GO" id="GO:0060271">
    <property type="term" value="P:cilium assembly"/>
    <property type="evidence" value="ECO:0007669"/>
    <property type="project" value="TreeGrafter"/>
</dbReference>
<feature type="region of interest" description="Disordered" evidence="1">
    <location>
        <begin position="170"/>
        <end position="191"/>
    </location>
</feature>
<evidence type="ECO:0000256" key="1">
    <source>
        <dbReference type="SAM" id="MobiDB-lite"/>
    </source>
</evidence>
<dbReference type="Proteomes" id="UP000296049">
    <property type="component" value="Unassembled WGS sequence"/>
</dbReference>
<dbReference type="Pfam" id="PF15392">
    <property type="entry name" value="Joubert"/>
    <property type="match status" value="1"/>
</dbReference>
<feature type="non-terminal residue" evidence="2">
    <location>
        <position position="1"/>
    </location>
</feature>
<sequence length="334" mass="38375">GYFSFTCAFRIHDSATGHSKKTEKEKKEIRAWMKRKQRERMREFVKKLDEQRQKEHNPFNLRKNMHCSPTSKDIKIFRKKKEEKDKVLLSEHHSMRVSQALSLMNEMLSETVVLPASEHRPLSRTRSPQECKKRHMMSARGTYLCMLYSFSCFRGHPKSRVLSERSRAAAKPSFGQKDHHFTPTLGLKQPKGKNRTALMKAHTADLFKRHGTLVLQKSTVSGRMRNTANCPVNSRCFSRTPKQKPPHVATAVQTEDLDHESDRDIESPWTVPDDIQRILQDTHDTLFQDSALHTASFSPVGVNNTDDVSESTESILSKLDWSAIEAMVADVEDT</sequence>
<dbReference type="PANTHER" id="PTHR14492">
    <property type="entry name" value="JBTS17"/>
    <property type="match status" value="1"/>
</dbReference>
<keyword evidence="3" id="KW-1185">Reference proteome</keyword>
<reference evidence="3" key="1">
    <citation type="journal article" date="2013" name="Nat. Genet.">
        <title>The duck genome and transcriptome provide insight into an avian influenza virus reservoir species.</title>
        <authorList>
            <person name="Huang Y."/>
            <person name="Li Y."/>
            <person name="Burt D.W."/>
            <person name="Chen H."/>
            <person name="Zhang Y."/>
            <person name="Qian W."/>
            <person name="Kim H."/>
            <person name="Gan S."/>
            <person name="Zhao Y."/>
            <person name="Li J."/>
            <person name="Yi K."/>
            <person name="Feng H."/>
            <person name="Zhu P."/>
            <person name="Li B."/>
            <person name="Liu Q."/>
            <person name="Fairley S."/>
            <person name="Magor K.E."/>
            <person name="Du Z."/>
            <person name="Hu X."/>
            <person name="Goodman L."/>
            <person name="Tafer H."/>
            <person name="Vignal A."/>
            <person name="Lee T."/>
            <person name="Kim K.W."/>
            <person name="Sheng Z."/>
            <person name="An Y."/>
            <person name="Searle S."/>
            <person name="Herrero J."/>
            <person name="Groenen M.A."/>
            <person name="Crooijmans R.P."/>
            <person name="Faraut T."/>
            <person name="Cai Q."/>
            <person name="Webster R.G."/>
            <person name="Aldridge J.R."/>
            <person name="Warren W.C."/>
            <person name="Bartschat S."/>
            <person name="Kehr S."/>
            <person name="Marz M."/>
            <person name="Stadler P.F."/>
            <person name="Smith J."/>
            <person name="Kraus R.H."/>
            <person name="Zhao Y."/>
            <person name="Ren L."/>
            <person name="Fei J."/>
            <person name="Morisson M."/>
            <person name="Kaiser P."/>
            <person name="Griffin D.K."/>
            <person name="Rao M."/>
            <person name="Pitel F."/>
            <person name="Wang J."/>
            <person name="Li N."/>
        </authorList>
    </citation>
    <scope>NUCLEOTIDE SEQUENCE [LARGE SCALE GENOMIC DNA]</scope>
</reference>
<dbReference type="PANTHER" id="PTHR14492:SF4">
    <property type="entry name" value="CILIOGENESIS AND PLANAR POLARITY EFFECTOR 1"/>
    <property type="match status" value="1"/>
</dbReference>
<proteinExistence type="predicted"/>
<dbReference type="EMBL" id="KB743584">
    <property type="protein sequence ID" value="EOA97902.1"/>
    <property type="molecule type" value="Genomic_DNA"/>
</dbReference>
<evidence type="ECO:0000313" key="2">
    <source>
        <dbReference type="EMBL" id="EOA97902.1"/>
    </source>
</evidence>
<organism evidence="2 3">
    <name type="scientific">Anas platyrhynchos</name>
    <name type="common">Mallard</name>
    <name type="synonym">Anas boschas</name>
    <dbReference type="NCBI Taxonomy" id="8839"/>
    <lineage>
        <taxon>Eukaryota</taxon>
        <taxon>Metazoa</taxon>
        <taxon>Chordata</taxon>
        <taxon>Craniata</taxon>
        <taxon>Vertebrata</taxon>
        <taxon>Euteleostomi</taxon>
        <taxon>Archelosauria</taxon>
        <taxon>Archosauria</taxon>
        <taxon>Dinosauria</taxon>
        <taxon>Saurischia</taxon>
        <taxon>Theropoda</taxon>
        <taxon>Coelurosauria</taxon>
        <taxon>Aves</taxon>
        <taxon>Neognathae</taxon>
        <taxon>Galloanserae</taxon>
        <taxon>Anseriformes</taxon>
        <taxon>Anatidae</taxon>
        <taxon>Anatinae</taxon>
        <taxon>Anas</taxon>
    </lineage>
</organism>
<accession>R0LCD0</accession>